<dbReference type="KEGG" id="jde:Jden_1993"/>
<dbReference type="GO" id="GO:0008270">
    <property type="term" value="F:zinc ion binding"/>
    <property type="evidence" value="ECO:0007669"/>
    <property type="project" value="InterPro"/>
</dbReference>
<evidence type="ECO:0000256" key="7">
    <source>
        <dbReference type="PIRSR" id="PIRSR001480-1"/>
    </source>
</evidence>
<dbReference type="CDD" id="cd07011">
    <property type="entry name" value="cupin_PMI_type_I_N"/>
    <property type="match status" value="1"/>
</dbReference>
<gene>
    <name evidence="10" type="ordered locus">Jden_1993</name>
</gene>
<dbReference type="InterPro" id="IPR046457">
    <property type="entry name" value="PMI_typeI_cat"/>
</dbReference>
<keyword evidence="11" id="KW-1185">Reference proteome</keyword>
<feature type="domain" description="Phosphomannose isomerase type I catalytic" evidence="9">
    <location>
        <begin position="1"/>
        <end position="168"/>
    </location>
</feature>
<dbReference type="Gene3D" id="1.10.441.10">
    <property type="entry name" value="Phosphomannose Isomerase, domain 2"/>
    <property type="match status" value="1"/>
</dbReference>
<organism evidence="10 11">
    <name type="scientific">Jonesia denitrificans (strain ATCC 14870 / DSM 20603 / BCRC 15368 / CIP 55.134 / JCM 11481 / NBRC 15587 / NCTC 10816 / Prevot 55134)</name>
    <name type="common">Listeria denitrificans</name>
    <dbReference type="NCBI Taxonomy" id="471856"/>
    <lineage>
        <taxon>Bacteria</taxon>
        <taxon>Bacillati</taxon>
        <taxon>Actinomycetota</taxon>
        <taxon>Actinomycetes</taxon>
        <taxon>Micrococcales</taxon>
        <taxon>Jonesiaceae</taxon>
        <taxon>Jonesia</taxon>
    </lineage>
</organism>
<dbReference type="InterPro" id="IPR001250">
    <property type="entry name" value="Man6P_Isoase-1"/>
</dbReference>
<dbReference type="STRING" id="471856.Jden_1993"/>
<dbReference type="GO" id="GO:0005975">
    <property type="term" value="P:carbohydrate metabolic process"/>
    <property type="evidence" value="ECO:0007669"/>
    <property type="project" value="InterPro"/>
</dbReference>
<dbReference type="EC" id="5.3.1.8" evidence="3"/>
<dbReference type="InterPro" id="IPR016305">
    <property type="entry name" value="Mannose-6-P_Isomerase"/>
</dbReference>
<dbReference type="AlphaFoldDB" id="C7R0G7"/>
<dbReference type="SUPFAM" id="SSF51182">
    <property type="entry name" value="RmlC-like cupins"/>
    <property type="match status" value="1"/>
</dbReference>
<dbReference type="PIRSF" id="PIRSF001480">
    <property type="entry name" value="Mannose-6-phosphate_isomerase"/>
    <property type="match status" value="1"/>
</dbReference>
<evidence type="ECO:0000256" key="2">
    <source>
        <dbReference type="ARBA" id="ARBA00010772"/>
    </source>
</evidence>
<protein>
    <recommendedName>
        <fullName evidence="3">mannose-6-phosphate isomerase</fullName>
        <ecNumber evidence="3">5.3.1.8</ecNumber>
    </recommendedName>
</protein>
<name>C7R0G7_JONDD</name>
<dbReference type="GO" id="GO:0004476">
    <property type="term" value="F:mannose-6-phosphate isomerase activity"/>
    <property type="evidence" value="ECO:0007669"/>
    <property type="project" value="UniProtKB-EC"/>
</dbReference>
<dbReference type="Gene3D" id="2.60.120.10">
    <property type="entry name" value="Jelly Rolls"/>
    <property type="match status" value="2"/>
</dbReference>
<comment type="similarity">
    <text evidence="2">Belongs to the mannose-6-phosphate isomerase type 1 family.</text>
</comment>
<dbReference type="HOGENOM" id="CLU_026967_1_1_11"/>
<dbReference type="PRINTS" id="PR00714">
    <property type="entry name" value="MAN6PISMRASE"/>
</dbReference>
<feature type="binding site" evidence="8">
    <location>
        <position position="116"/>
    </location>
    <ligand>
        <name>Zn(2+)</name>
        <dbReference type="ChEBI" id="CHEBI:29105"/>
    </ligand>
</feature>
<dbReference type="eggNOG" id="COG1482">
    <property type="taxonomic scope" value="Bacteria"/>
</dbReference>
<dbReference type="GO" id="GO:0009298">
    <property type="term" value="P:GDP-mannose biosynthetic process"/>
    <property type="evidence" value="ECO:0007669"/>
    <property type="project" value="InterPro"/>
</dbReference>
<evidence type="ECO:0000259" key="9">
    <source>
        <dbReference type="Pfam" id="PF20511"/>
    </source>
</evidence>
<evidence type="ECO:0000256" key="1">
    <source>
        <dbReference type="ARBA" id="ARBA00000757"/>
    </source>
</evidence>
<evidence type="ECO:0000256" key="5">
    <source>
        <dbReference type="ARBA" id="ARBA00022833"/>
    </source>
</evidence>
<keyword evidence="5 8" id="KW-0862">Zinc</keyword>
<feature type="active site" evidence="7">
    <location>
        <position position="306"/>
    </location>
</feature>
<evidence type="ECO:0000256" key="6">
    <source>
        <dbReference type="ARBA" id="ARBA00023235"/>
    </source>
</evidence>
<dbReference type="Pfam" id="PF20511">
    <property type="entry name" value="PMI_typeI_cat"/>
    <property type="match status" value="1"/>
</dbReference>
<feature type="binding site" evidence="8">
    <location>
        <position position="118"/>
    </location>
    <ligand>
        <name>Zn(2+)</name>
        <dbReference type="ChEBI" id="CHEBI:29105"/>
    </ligand>
</feature>
<evidence type="ECO:0000256" key="8">
    <source>
        <dbReference type="PIRSR" id="PIRSR001480-2"/>
    </source>
</evidence>
<keyword evidence="4 8" id="KW-0479">Metal-binding</keyword>
<evidence type="ECO:0000256" key="3">
    <source>
        <dbReference type="ARBA" id="ARBA00011956"/>
    </source>
</evidence>
<evidence type="ECO:0000313" key="11">
    <source>
        <dbReference type="Proteomes" id="UP000000628"/>
    </source>
</evidence>
<feature type="binding site" evidence="8">
    <location>
        <position position="153"/>
    </location>
    <ligand>
        <name>Zn(2+)</name>
        <dbReference type="ChEBI" id="CHEBI:29105"/>
    </ligand>
</feature>
<dbReference type="NCBIfam" id="TIGR00218">
    <property type="entry name" value="manA"/>
    <property type="match status" value="1"/>
</dbReference>
<dbReference type="Proteomes" id="UP000000628">
    <property type="component" value="Chromosome"/>
</dbReference>
<dbReference type="GO" id="GO:0005829">
    <property type="term" value="C:cytosol"/>
    <property type="evidence" value="ECO:0007669"/>
    <property type="project" value="TreeGrafter"/>
</dbReference>
<reference evidence="10 11" key="1">
    <citation type="journal article" date="2009" name="Stand. Genomic Sci.">
        <title>Complete genome sequence of Jonesia denitrificans type strain (Prevot 55134).</title>
        <authorList>
            <person name="Pukall R."/>
            <person name="Gehrich-Schroter G."/>
            <person name="Lapidus A."/>
            <person name="Nolan M."/>
            <person name="Glavina Del Rio T."/>
            <person name="Lucas S."/>
            <person name="Chen F."/>
            <person name="Tice H."/>
            <person name="Pitluck S."/>
            <person name="Cheng J.F."/>
            <person name="Copeland A."/>
            <person name="Saunders E."/>
            <person name="Brettin T."/>
            <person name="Detter J.C."/>
            <person name="Bruce D."/>
            <person name="Goodwin L."/>
            <person name="Pati A."/>
            <person name="Ivanova N."/>
            <person name="Mavromatis K."/>
            <person name="Ovchinnikova G."/>
            <person name="Chen A."/>
            <person name="Palaniappan K."/>
            <person name="Land M."/>
            <person name="Hauser L."/>
            <person name="Chang Y.J."/>
            <person name="Jeffries C.D."/>
            <person name="Chain P."/>
            <person name="Goker M."/>
            <person name="Bristow J."/>
            <person name="Eisen J.A."/>
            <person name="Markowitz V."/>
            <person name="Hugenholtz P."/>
            <person name="Kyrpides N.C."/>
            <person name="Klenk H.P."/>
            <person name="Han C."/>
        </authorList>
    </citation>
    <scope>NUCLEOTIDE SEQUENCE [LARGE SCALE GENOMIC DNA]</scope>
    <source>
        <strain evidence="11">ATCC 14870 / DSM 20603 / BCRC 15368 / CIP 55.134 / JCM 11481 / NBRC 15587 / NCTC 10816 / Prevot 55134</strain>
    </source>
</reference>
<accession>C7R0G7</accession>
<evidence type="ECO:0000256" key="4">
    <source>
        <dbReference type="ARBA" id="ARBA00022723"/>
    </source>
</evidence>
<feature type="binding site" evidence="8">
    <location>
        <position position="287"/>
    </location>
    <ligand>
        <name>Zn(2+)</name>
        <dbReference type="ChEBI" id="CHEBI:29105"/>
    </ligand>
</feature>
<dbReference type="InterPro" id="IPR011051">
    <property type="entry name" value="RmlC_Cupin_sf"/>
</dbReference>
<dbReference type="InterPro" id="IPR014710">
    <property type="entry name" value="RmlC-like_jellyroll"/>
</dbReference>
<sequence>MYRLTNTLQEYAWGSQRAIFDAFGWQPSGRPAAELWLGAHESAPSVARCIAQVPPTWRDAVPASVRVGPDASGVALGDLIASDPHFMVGENVADVFGPRLPYLLKVLAAAGPLSLQVHPKPHQARAGFARENRAGVDRLAPERLYKDDQHKPELIVALTPFEGLSGFRRPQRAGELLEPVQGPTVQAMREVLAGPGLSDDRLRAAFELAAGLRDTDALEELTVATESLQRFVDAERGAGRRVSRGHVTALELAKAYPGDPGMLMSLLLNRFSLQPGEAVFLRAGQIHAYLHGLGVEIMANSDNVLRAGLTTKHVDVPELMACTDFTAEPPVRPSLRPVPGGLTDYRVGTPEFGLVYGDAAHGALITHTGPRIVVCLNGSVTISHALGELGTLTAGQSAFVPHGVGSVALSGGGSVAVSYVP</sequence>
<comment type="catalytic activity">
    <reaction evidence="1">
        <text>D-mannose 6-phosphate = D-fructose 6-phosphate</text>
        <dbReference type="Rhea" id="RHEA:12356"/>
        <dbReference type="ChEBI" id="CHEBI:58735"/>
        <dbReference type="ChEBI" id="CHEBI:61527"/>
        <dbReference type="EC" id="5.3.1.8"/>
    </reaction>
</comment>
<keyword evidence="6 10" id="KW-0413">Isomerase</keyword>
<dbReference type="EMBL" id="CP001706">
    <property type="protein sequence ID" value="ACV09631.1"/>
    <property type="molecule type" value="Genomic_DNA"/>
</dbReference>
<evidence type="ECO:0000313" key="10">
    <source>
        <dbReference type="EMBL" id="ACV09631.1"/>
    </source>
</evidence>
<dbReference type="PANTHER" id="PTHR10309:SF0">
    <property type="entry name" value="MANNOSE-6-PHOSPHATE ISOMERASE"/>
    <property type="match status" value="1"/>
</dbReference>
<proteinExistence type="inferred from homology"/>
<comment type="cofactor">
    <cofactor evidence="8">
        <name>Zn(2+)</name>
        <dbReference type="ChEBI" id="CHEBI:29105"/>
    </cofactor>
    <text evidence="8">Binds 1 zinc ion per subunit.</text>
</comment>
<dbReference type="PANTHER" id="PTHR10309">
    <property type="entry name" value="MANNOSE-6-PHOSPHATE ISOMERASE"/>
    <property type="match status" value="1"/>
</dbReference>